<evidence type="ECO:0000313" key="1">
    <source>
        <dbReference type="EMBL" id="MFD2460055.1"/>
    </source>
</evidence>
<accession>A0ABW5GH45</accession>
<gene>
    <name evidence="1" type="ORF">ACFSYJ_15695</name>
</gene>
<dbReference type="EMBL" id="JBHUKU010000008">
    <property type="protein sequence ID" value="MFD2460055.1"/>
    <property type="molecule type" value="Genomic_DNA"/>
</dbReference>
<comment type="caution">
    <text evidence="1">The sequence shown here is derived from an EMBL/GenBank/DDBJ whole genome shotgun (WGS) entry which is preliminary data.</text>
</comment>
<dbReference type="RefSeq" id="WP_345398696.1">
    <property type="nucleotide sequence ID" value="NZ_BAABHG010000009.1"/>
</dbReference>
<protein>
    <submittedName>
        <fullName evidence="1">Uncharacterized protein</fullName>
    </submittedName>
</protein>
<name>A0ABW5GH45_9PSEU</name>
<proteinExistence type="predicted"/>
<evidence type="ECO:0000313" key="2">
    <source>
        <dbReference type="Proteomes" id="UP001597419"/>
    </source>
</evidence>
<keyword evidence="2" id="KW-1185">Reference proteome</keyword>
<sequence>MPGKPQLFTLVSAEKGEIFMAGIELGGHAITYRPPIGEENFLFGTHKSSMAALRLYRRMYGLDLTLVFHEVTRTTALDLPA</sequence>
<reference evidence="2" key="1">
    <citation type="journal article" date="2019" name="Int. J. Syst. Evol. Microbiol.">
        <title>The Global Catalogue of Microorganisms (GCM) 10K type strain sequencing project: providing services to taxonomists for standard genome sequencing and annotation.</title>
        <authorList>
            <consortium name="The Broad Institute Genomics Platform"/>
            <consortium name="The Broad Institute Genome Sequencing Center for Infectious Disease"/>
            <person name="Wu L."/>
            <person name="Ma J."/>
        </authorList>
    </citation>
    <scope>NUCLEOTIDE SEQUENCE [LARGE SCALE GENOMIC DNA]</scope>
    <source>
        <strain evidence="2">CGMCC 4.7643</strain>
    </source>
</reference>
<organism evidence="1 2">
    <name type="scientific">Amycolatopsis samaneae</name>
    <dbReference type="NCBI Taxonomy" id="664691"/>
    <lineage>
        <taxon>Bacteria</taxon>
        <taxon>Bacillati</taxon>
        <taxon>Actinomycetota</taxon>
        <taxon>Actinomycetes</taxon>
        <taxon>Pseudonocardiales</taxon>
        <taxon>Pseudonocardiaceae</taxon>
        <taxon>Amycolatopsis</taxon>
    </lineage>
</organism>
<dbReference type="Proteomes" id="UP001597419">
    <property type="component" value="Unassembled WGS sequence"/>
</dbReference>